<dbReference type="Pfam" id="PF00831">
    <property type="entry name" value="Ribosomal_L29"/>
    <property type="match status" value="1"/>
</dbReference>
<dbReference type="GO" id="GO:0006412">
    <property type="term" value="P:translation"/>
    <property type="evidence" value="ECO:0007669"/>
    <property type="project" value="UniProtKB-UniRule"/>
</dbReference>
<evidence type="ECO:0000256" key="3">
    <source>
        <dbReference type="ARBA" id="ARBA00023274"/>
    </source>
</evidence>
<dbReference type="SUPFAM" id="SSF46561">
    <property type="entry name" value="Ribosomal protein L29 (L29p)"/>
    <property type="match status" value="1"/>
</dbReference>
<dbReference type="Proteomes" id="UP000488506">
    <property type="component" value="Unassembled WGS sequence"/>
</dbReference>
<dbReference type="CDD" id="cd00427">
    <property type="entry name" value="Ribosomal_L29_HIP"/>
    <property type="match status" value="1"/>
</dbReference>
<organism evidence="6 7">
    <name type="scientific">Candidatus Saganbacteria bacterium</name>
    <dbReference type="NCBI Taxonomy" id="2575572"/>
    <lineage>
        <taxon>Bacteria</taxon>
        <taxon>Bacillati</taxon>
        <taxon>Saganbacteria</taxon>
    </lineage>
</organism>
<evidence type="ECO:0000256" key="1">
    <source>
        <dbReference type="ARBA" id="ARBA00009254"/>
    </source>
</evidence>
<dbReference type="InterPro" id="IPR018254">
    <property type="entry name" value="Ribosomal_uL29_CS"/>
</dbReference>
<dbReference type="GO" id="GO:1990904">
    <property type="term" value="C:ribonucleoprotein complex"/>
    <property type="evidence" value="ECO:0007669"/>
    <property type="project" value="UniProtKB-KW"/>
</dbReference>
<comment type="similarity">
    <text evidence="1 5">Belongs to the universal ribosomal protein uL29 family.</text>
</comment>
<dbReference type="GO" id="GO:0003735">
    <property type="term" value="F:structural constituent of ribosome"/>
    <property type="evidence" value="ECO:0007669"/>
    <property type="project" value="InterPro"/>
</dbReference>
<keyword evidence="3 5" id="KW-0687">Ribonucleoprotein</keyword>
<dbReference type="Gene3D" id="1.10.287.310">
    <property type="match status" value="1"/>
</dbReference>
<dbReference type="AlphaFoldDB" id="A0A833L166"/>
<dbReference type="InterPro" id="IPR036049">
    <property type="entry name" value="Ribosomal_uL29_sf"/>
</dbReference>
<dbReference type="InterPro" id="IPR001854">
    <property type="entry name" value="Ribosomal_uL29"/>
</dbReference>
<accession>A0A833L166</accession>
<evidence type="ECO:0000313" key="6">
    <source>
        <dbReference type="EMBL" id="KAF0134277.1"/>
    </source>
</evidence>
<evidence type="ECO:0000256" key="2">
    <source>
        <dbReference type="ARBA" id="ARBA00022980"/>
    </source>
</evidence>
<dbReference type="GO" id="GO:0005840">
    <property type="term" value="C:ribosome"/>
    <property type="evidence" value="ECO:0007669"/>
    <property type="project" value="UniProtKB-KW"/>
</dbReference>
<evidence type="ECO:0000313" key="7">
    <source>
        <dbReference type="Proteomes" id="UP000488506"/>
    </source>
</evidence>
<keyword evidence="2 5" id="KW-0689">Ribosomal protein</keyword>
<gene>
    <name evidence="5" type="primary">rpmC</name>
    <name evidence="6" type="ORF">FD145_789</name>
</gene>
<dbReference type="HAMAP" id="MF_00374">
    <property type="entry name" value="Ribosomal_uL29"/>
    <property type="match status" value="1"/>
</dbReference>
<protein>
    <recommendedName>
        <fullName evidence="4 5">Large ribosomal subunit protein uL29</fullName>
    </recommendedName>
</protein>
<evidence type="ECO:0000256" key="5">
    <source>
        <dbReference type="HAMAP-Rule" id="MF_00374"/>
    </source>
</evidence>
<proteinExistence type="inferred from homology"/>
<evidence type="ECO:0000256" key="4">
    <source>
        <dbReference type="ARBA" id="ARBA00035204"/>
    </source>
</evidence>
<comment type="caution">
    <text evidence="6">The sequence shown here is derived from an EMBL/GenBank/DDBJ whole genome shotgun (WGS) entry which is preliminary data.</text>
</comment>
<dbReference type="NCBIfam" id="TIGR00012">
    <property type="entry name" value="L29"/>
    <property type="match status" value="1"/>
</dbReference>
<sequence length="61" mass="7328">MIKELRELNEEDISRKVAELRKELQNLRFLKVKGELKNLLKIKEVRKNIARALTILKEKKK</sequence>
<reference evidence="6 7" key="1">
    <citation type="submission" date="2019-12" db="EMBL/GenBank/DDBJ databases">
        <authorList>
            <person name="Wolfe R."/>
            <person name="Danczak R."/>
            <person name="Wilkins M."/>
        </authorList>
    </citation>
    <scope>NUCLEOTIDE SEQUENCE [LARGE SCALE GENOMIC DNA]</scope>
    <source>
        <strain evidence="6">X2_MaxBin.013</strain>
    </source>
</reference>
<dbReference type="EMBL" id="WPAF01000010">
    <property type="protein sequence ID" value="KAF0134277.1"/>
    <property type="molecule type" value="Genomic_DNA"/>
</dbReference>
<name>A0A833L166_UNCSA</name>
<dbReference type="PROSITE" id="PS00579">
    <property type="entry name" value="RIBOSOMAL_L29"/>
    <property type="match status" value="1"/>
</dbReference>